<dbReference type="OrthoDB" id="2290858at2"/>
<organism evidence="1 2">
    <name type="scientific">Schleiferilactobacillus shenzhenensis LY-73</name>
    <dbReference type="NCBI Taxonomy" id="1231336"/>
    <lineage>
        <taxon>Bacteria</taxon>
        <taxon>Bacillati</taxon>
        <taxon>Bacillota</taxon>
        <taxon>Bacilli</taxon>
        <taxon>Lactobacillales</taxon>
        <taxon>Lactobacillaceae</taxon>
        <taxon>Schleiferilactobacillus</taxon>
    </lineage>
</organism>
<dbReference type="HOGENOM" id="CLU_836113_0_0_9"/>
<dbReference type="Proteomes" id="UP000030647">
    <property type="component" value="Unassembled WGS sequence"/>
</dbReference>
<keyword evidence="2" id="KW-1185">Reference proteome</keyword>
<dbReference type="eggNOG" id="ENOG50344NR">
    <property type="taxonomic scope" value="Bacteria"/>
</dbReference>
<proteinExistence type="predicted"/>
<name>U4TGE1_9LACO</name>
<dbReference type="EMBL" id="KI271612">
    <property type="protein sequence ID" value="ERL63816.1"/>
    <property type="molecule type" value="Genomic_DNA"/>
</dbReference>
<accession>U4TGE1</accession>
<sequence>MLQKEIPLESLNENVKSELLSTMRGWYLDQLKYIGINPIGDDSQPFFWAQDRPITIYILVVSMDSNGLTQLLCFAKRNNEEKSVLNVLNMIDKTSVFAFTHQTTDEQKVHYLLDNHLLDLTDPNEIITNSVRCLLNFDPTVLSLDSLKIFINNWVDDEYSNSKIKLNKQTTQSYTFSKQTFYIDKYNFPTIMNSINSDEFNTELSECLKAYENEWWFICATGLGTCLETLMALTIEKHGVEKPKNWPNDPTARDYLPILKKAPTNMTDRDKTRYSAAFMLRNSVDHHNTGRTAKQTCDMLMTSITSFYNEYYLLENSR</sequence>
<protein>
    <submittedName>
        <fullName evidence="1">Uncharacterized protein</fullName>
    </submittedName>
</protein>
<dbReference type="AlphaFoldDB" id="U4TGE1"/>
<dbReference type="RefSeq" id="WP_022530863.1">
    <property type="nucleotide sequence ID" value="NZ_KI271612.1"/>
</dbReference>
<evidence type="ECO:0000313" key="1">
    <source>
        <dbReference type="EMBL" id="ERL63816.1"/>
    </source>
</evidence>
<reference evidence="2" key="1">
    <citation type="journal article" date="2013" name="Genome Announc.">
        <title>Whole-Genome Sequencing of Lactobacillus shenzhenensis Strain LY-73T.</title>
        <authorList>
            <person name="Lin Z."/>
            <person name="Liu Z."/>
            <person name="Yang R."/>
            <person name="Zou Y."/>
            <person name="Wan D."/>
            <person name="Chen J."/>
            <person name="Guo M."/>
            <person name="Zhao J."/>
            <person name="Fang C."/>
            <person name="Yang R."/>
            <person name="Liu F."/>
        </authorList>
    </citation>
    <scope>NUCLEOTIDE SEQUENCE [LARGE SCALE GENOMIC DNA]</scope>
    <source>
        <strain evidence="2">LY-73</strain>
    </source>
</reference>
<dbReference type="STRING" id="1231336.L248_2109"/>
<evidence type="ECO:0000313" key="2">
    <source>
        <dbReference type="Proteomes" id="UP000030647"/>
    </source>
</evidence>
<gene>
    <name evidence="1" type="ORF">L248_2109</name>
</gene>